<keyword evidence="1" id="KW-0472">Membrane</keyword>
<dbReference type="AlphaFoldDB" id="A0A834RG68"/>
<dbReference type="SUPFAM" id="SSF57603">
    <property type="entry name" value="FnI-like domain"/>
    <property type="match status" value="1"/>
</dbReference>
<name>A0A834RG68_SARSC</name>
<feature type="transmembrane region" description="Helical" evidence="1">
    <location>
        <begin position="130"/>
        <end position="153"/>
    </location>
</feature>
<evidence type="ECO:0000256" key="1">
    <source>
        <dbReference type="SAM" id="Phobius"/>
    </source>
</evidence>
<dbReference type="PROSITE" id="PS50184">
    <property type="entry name" value="VWFC_2"/>
    <property type="match status" value="1"/>
</dbReference>
<dbReference type="PANTHER" id="PTHR15256:SF6">
    <property type="entry name" value="INTEGRAL MEMBRANE PROTEIN DGCR2_IDD"/>
    <property type="match status" value="1"/>
</dbReference>
<dbReference type="Proteomes" id="UP000070412">
    <property type="component" value="Unassembled WGS sequence"/>
</dbReference>
<feature type="domain" description="VWFC" evidence="2">
    <location>
        <begin position="21"/>
        <end position="85"/>
    </location>
</feature>
<evidence type="ECO:0000259" key="2">
    <source>
        <dbReference type="PROSITE" id="PS50184"/>
    </source>
</evidence>
<dbReference type="InterPro" id="IPR042378">
    <property type="entry name" value="IDD"/>
</dbReference>
<organism evidence="3">
    <name type="scientific">Sarcoptes scabiei</name>
    <name type="common">Itch mite</name>
    <name type="synonym">Acarus scabiei</name>
    <dbReference type="NCBI Taxonomy" id="52283"/>
    <lineage>
        <taxon>Eukaryota</taxon>
        <taxon>Metazoa</taxon>
        <taxon>Ecdysozoa</taxon>
        <taxon>Arthropoda</taxon>
        <taxon>Chelicerata</taxon>
        <taxon>Arachnida</taxon>
        <taxon>Acari</taxon>
        <taxon>Acariformes</taxon>
        <taxon>Sarcoptiformes</taxon>
        <taxon>Astigmata</taxon>
        <taxon>Psoroptidia</taxon>
        <taxon>Sarcoptoidea</taxon>
        <taxon>Sarcoptidae</taxon>
        <taxon>Sarcoptinae</taxon>
        <taxon>Sarcoptes</taxon>
    </lineage>
</organism>
<evidence type="ECO:0000313" key="3">
    <source>
        <dbReference type="EMBL" id="KAF7496444.1"/>
    </source>
</evidence>
<dbReference type="EnsemblMetazoa" id="SSS_67s_mrna">
    <property type="protein sequence ID" value="KAF7496444.1"/>
    <property type="gene ID" value="SSS_67"/>
</dbReference>
<sequence length="276" mass="31833">MAWKASNKSAMNQSRFNHSPKICLDINGTVIEDGQKYLPLEMDVCTECTCTDGKADMCITELCSIPDNCRKYHRITNKCCKFVCLDQGSIVDGRISSIVLSMRTDFNQNETIRTAAAEGTTKRFHLNYDLGIRLISNTISLSLILALLLYLILRIIRSSCNQSLRRANNQRFECYLRRNNRFDCSDSNKFVSSDLLNDNHQLAIPNQVRIFYKFNKRILPPPCYGEFEATEEIRPDCSTLYDSPPAYEQINSVEDSKWNRSHRDHHCLLFNYNIDV</sequence>
<dbReference type="GO" id="GO:0016020">
    <property type="term" value="C:membrane"/>
    <property type="evidence" value="ECO:0007669"/>
    <property type="project" value="TreeGrafter"/>
</dbReference>
<reference evidence="5" key="1">
    <citation type="journal article" date="2020" name="PLoS Negl. Trop. Dis.">
        <title>High-quality nuclear genome for Sarcoptes scabiei-A critical resource for a neglected parasite.</title>
        <authorList>
            <person name="Korhonen P.K."/>
            <person name="Gasser R.B."/>
            <person name="Ma G."/>
            <person name="Wang T."/>
            <person name="Stroehlein A.J."/>
            <person name="Young N.D."/>
            <person name="Ang C.S."/>
            <person name="Fernando D.D."/>
            <person name="Lu H.C."/>
            <person name="Taylor S."/>
            <person name="Reynolds S.L."/>
            <person name="Mofiz E."/>
            <person name="Najaraj S.H."/>
            <person name="Gowda H."/>
            <person name="Madugundu A."/>
            <person name="Renuse S."/>
            <person name="Holt D."/>
            <person name="Pandey A."/>
            <person name="Papenfuss A.T."/>
            <person name="Fischer K."/>
        </authorList>
    </citation>
    <scope>NUCLEOTIDE SEQUENCE [LARGE SCALE GENOMIC DNA]</scope>
</reference>
<dbReference type="InterPro" id="IPR001007">
    <property type="entry name" value="VWF_dom"/>
</dbReference>
<evidence type="ECO:0000313" key="5">
    <source>
        <dbReference type="Proteomes" id="UP000070412"/>
    </source>
</evidence>
<dbReference type="OrthoDB" id="6512298at2759"/>
<protein>
    <submittedName>
        <fullName evidence="3">Integral membrane protein DGCR2/IDD</fullName>
    </submittedName>
</protein>
<keyword evidence="5" id="KW-1185">Reference proteome</keyword>
<evidence type="ECO:0000313" key="4">
    <source>
        <dbReference type="EnsemblMetazoa" id="KAF7496444.1"/>
    </source>
</evidence>
<reference evidence="3" key="2">
    <citation type="submission" date="2020-01" db="EMBL/GenBank/DDBJ databases">
        <authorList>
            <person name="Korhonen P.K.K."/>
            <person name="Guangxu M.G."/>
            <person name="Wang T.W."/>
            <person name="Stroehlein A.J.S."/>
            <person name="Young N.D."/>
            <person name="Ang C.-S.A."/>
            <person name="Fernando D.W.F."/>
            <person name="Lu H.L."/>
            <person name="Taylor S.T."/>
            <person name="Ehtesham M.E.M."/>
            <person name="Najaraj S.H.N."/>
            <person name="Harsha G.H.G."/>
            <person name="Madugundu A.M."/>
            <person name="Renuse S.R."/>
            <person name="Holt D.H."/>
            <person name="Pandey A.P."/>
            <person name="Papenfuss A.P."/>
            <person name="Gasser R.B.G."/>
            <person name="Fischer K.F."/>
        </authorList>
    </citation>
    <scope>NUCLEOTIDE SEQUENCE</scope>
    <source>
        <strain evidence="3">SSS_KF_BRIS2020</strain>
    </source>
</reference>
<gene>
    <name evidence="3" type="primary">SSS_67g</name>
    <name evidence="3" type="ORF">SSS_67</name>
</gene>
<dbReference type="EMBL" id="WVUK01000007">
    <property type="protein sequence ID" value="KAF7496444.1"/>
    <property type="molecule type" value="Genomic_DNA"/>
</dbReference>
<keyword evidence="1" id="KW-0812">Transmembrane</keyword>
<keyword evidence="1" id="KW-1133">Transmembrane helix</keyword>
<reference evidence="4" key="3">
    <citation type="submission" date="2022-06" db="UniProtKB">
        <authorList>
            <consortium name="EnsemblMetazoa"/>
        </authorList>
    </citation>
    <scope>IDENTIFICATION</scope>
</reference>
<proteinExistence type="predicted"/>
<dbReference type="PANTHER" id="PTHR15256">
    <property type="entry name" value="INTEGRAL MEMBRANE PROTEIN DGCR2/IDD"/>
    <property type="match status" value="1"/>
</dbReference>
<accession>A0A834RG68</accession>
<dbReference type="SMART" id="SM00214">
    <property type="entry name" value="VWC"/>
    <property type="match status" value="1"/>
</dbReference>